<dbReference type="Gene3D" id="3.30.70.1070">
    <property type="entry name" value="Sporulation related repeat"/>
    <property type="match status" value="1"/>
</dbReference>
<gene>
    <name evidence="4" type="ORF">ACFSC7_02795</name>
</gene>
<dbReference type="EMBL" id="JBHUFA010000001">
    <property type="protein sequence ID" value="MFD1694428.1"/>
    <property type="molecule type" value="Genomic_DNA"/>
</dbReference>
<feature type="compositionally biased region" description="Low complexity" evidence="1">
    <location>
        <begin position="371"/>
        <end position="381"/>
    </location>
</feature>
<feature type="region of interest" description="Disordered" evidence="1">
    <location>
        <begin position="596"/>
        <end position="620"/>
    </location>
</feature>
<keyword evidence="2" id="KW-0812">Transmembrane</keyword>
<feature type="transmembrane region" description="Helical" evidence="2">
    <location>
        <begin position="513"/>
        <end position="533"/>
    </location>
</feature>
<keyword evidence="2" id="KW-1133">Transmembrane helix</keyword>
<dbReference type="RefSeq" id="WP_188318806.1">
    <property type="nucleotide sequence ID" value="NZ_JBHUFA010000001.1"/>
</dbReference>
<sequence>MTSDRVGTTDYFAGLDDFPDFGQDTRAERPQAETRPQAAHGRAHDHAHEHDHDHDTQRREPVMGTRQEPSFGSRQEPAFGGSAAPQAPLRDEDYETQGWAQDWAEESPDEVQAPASVSHAQHAAPAVRVEPRLGGAPAVQSPADQGEEEGFPALEDELIGAFRSSFDFTRRQPEADDDIDLQPRAPFAGGPADLSFEREFSADLQLDETQVDDPLRAAPRHEPHLDSADEDDLFDGGEAEYAQDDYAQDAYADEAPGDGELSDDIEDEPTYADAVQASREPVSDQGARTAAAAPTPAPATDLDALFAELGQLAASSASRNSVRSEGYFAEVGGFVTEETPAASDSLSRGGAPDAADLTEPASSADRSSFGAAAYTAASHGAQPASGRGASTGRPLVSDDFLDDPAFGAASLTDPVFDTPATSQPARGDYRSLSGSASLSQDIDDMAWPAAANRLPQGDDDEEAPPPEGYDLDAVAAAMQESDPTIGRSGVLPPHSHEEEVAVPRGAARNRKGLGVAAAVLGVVVLGGIGYALVGGGDSVVIPDGPAPVIAGLEGPLKVMEPAKEEDDSGSKLIYDRVDGTSDTSRERLILPEKTEPAALPPAPDEVVTTDPLVPGGPKKVRTLVVRPDGSIVSGEGAGQTQARVIDTSPAAVNGSSATQPAADASPATPLPDAGVTSAETSAPAANDPFAPSANGPDAGAQTAAAPDPFAPAQDGTQPDAAAADPFASTASAEDQANAPKGIPRTKPGVSERTVVAAAQPVATQPVATQPSAPVRSSGPLVLGAAPAAPVAAAPVASAPVTAAPVASGGSIPPGTYVVQVTSRQSEETARTSYQDLQRRFPSVLGSRRAVIVRADIEGKGTFYRARIPAGSKAEAISLCESLKAAGGDCFVRQD</sequence>
<dbReference type="InterPro" id="IPR007730">
    <property type="entry name" value="SPOR-like_dom"/>
</dbReference>
<evidence type="ECO:0000256" key="2">
    <source>
        <dbReference type="SAM" id="Phobius"/>
    </source>
</evidence>
<reference evidence="5" key="1">
    <citation type="journal article" date="2019" name="Int. J. Syst. Evol. Microbiol.">
        <title>The Global Catalogue of Microorganisms (GCM) 10K type strain sequencing project: providing services to taxonomists for standard genome sequencing and annotation.</title>
        <authorList>
            <consortium name="The Broad Institute Genomics Platform"/>
            <consortium name="The Broad Institute Genome Sequencing Center for Infectious Disease"/>
            <person name="Wu L."/>
            <person name="Ma J."/>
        </authorList>
    </citation>
    <scope>NUCLEOTIDE SEQUENCE [LARGE SCALE GENOMIC DNA]</scope>
    <source>
        <strain evidence="5">JCM 3369</strain>
    </source>
</reference>
<name>A0ABW4JTJ7_9HYPH</name>
<evidence type="ECO:0000313" key="4">
    <source>
        <dbReference type="EMBL" id="MFD1694428.1"/>
    </source>
</evidence>
<keyword evidence="5" id="KW-1185">Reference proteome</keyword>
<feature type="compositionally biased region" description="Acidic residues" evidence="1">
    <location>
        <begin position="145"/>
        <end position="158"/>
    </location>
</feature>
<feature type="region of interest" description="Disordered" evidence="1">
    <location>
        <begin position="651"/>
        <end position="747"/>
    </location>
</feature>
<feature type="domain" description="SPOR" evidence="3">
    <location>
        <begin position="810"/>
        <end position="894"/>
    </location>
</feature>
<evidence type="ECO:0000313" key="5">
    <source>
        <dbReference type="Proteomes" id="UP001597327"/>
    </source>
</evidence>
<feature type="compositionally biased region" description="Basic and acidic residues" evidence="1">
    <location>
        <begin position="213"/>
        <end position="227"/>
    </location>
</feature>
<evidence type="ECO:0000259" key="3">
    <source>
        <dbReference type="PROSITE" id="PS51724"/>
    </source>
</evidence>
<dbReference type="PROSITE" id="PS51724">
    <property type="entry name" value="SPOR"/>
    <property type="match status" value="1"/>
</dbReference>
<evidence type="ECO:0000256" key="1">
    <source>
        <dbReference type="SAM" id="MobiDB-lite"/>
    </source>
</evidence>
<protein>
    <submittedName>
        <fullName evidence="4">SPOR domain-containing protein</fullName>
    </submittedName>
</protein>
<feature type="region of interest" description="Disordered" evidence="1">
    <location>
        <begin position="1"/>
        <end position="297"/>
    </location>
</feature>
<dbReference type="Proteomes" id="UP001597327">
    <property type="component" value="Unassembled WGS sequence"/>
</dbReference>
<feature type="compositionally biased region" description="Basic and acidic residues" evidence="1">
    <location>
        <begin position="23"/>
        <end position="32"/>
    </location>
</feature>
<dbReference type="InterPro" id="IPR036680">
    <property type="entry name" value="SPOR-like_sf"/>
</dbReference>
<organism evidence="4 5">
    <name type="scientific">Roseibium aestuarii</name>
    <dbReference type="NCBI Taxonomy" id="2600299"/>
    <lineage>
        <taxon>Bacteria</taxon>
        <taxon>Pseudomonadati</taxon>
        <taxon>Pseudomonadota</taxon>
        <taxon>Alphaproteobacteria</taxon>
        <taxon>Hyphomicrobiales</taxon>
        <taxon>Stappiaceae</taxon>
        <taxon>Roseibium</taxon>
    </lineage>
</organism>
<comment type="caution">
    <text evidence="4">The sequence shown here is derived from an EMBL/GenBank/DDBJ whole genome shotgun (WGS) entry which is preliminary data.</text>
</comment>
<dbReference type="Pfam" id="PF05036">
    <property type="entry name" value="SPOR"/>
    <property type="match status" value="1"/>
</dbReference>
<accession>A0ABW4JTJ7</accession>
<feature type="compositionally biased region" description="Basic and acidic residues" evidence="1">
    <location>
        <begin position="42"/>
        <end position="61"/>
    </location>
</feature>
<keyword evidence="2" id="KW-0472">Membrane</keyword>
<proteinExistence type="predicted"/>
<feature type="compositionally biased region" description="Low complexity" evidence="1">
    <location>
        <begin position="693"/>
        <end position="732"/>
    </location>
</feature>
<feature type="compositionally biased region" description="Acidic residues" evidence="1">
    <location>
        <begin position="228"/>
        <end position="270"/>
    </location>
</feature>
<feature type="region of interest" description="Disordered" evidence="1">
    <location>
        <begin position="339"/>
        <end position="468"/>
    </location>
</feature>